<feature type="transmembrane region" description="Helical" evidence="2">
    <location>
        <begin position="137"/>
        <end position="161"/>
    </location>
</feature>
<keyword evidence="2" id="KW-1133">Transmembrane helix</keyword>
<feature type="region of interest" description="Disordered" evidence="1">
    <location>
        <begin position="165"/>
        <end position="222"/>
    </location>
</feature>
<feature type="compositionally biased region" description="Low complexity" evidence="1">
    <location>
        <begin position="36"/>
        <end position="47"/>
    </location>
</feature>
<protein>
    <recommendedName>
        <fullName evidence="3">DUF2510 domain-containing protein</fullName>
    </recommendedName>
</protein>
<dbReference type="EMBL" id="JAUSRB010000002">
    <property type="protein sequence ID" value="MDP9865834.1"/>
    <property type="molecule type" value="Genomic_DNA"/>
</dbReference>
<sequence>MTTQTPSGWYPDPYGSPQLRWWDGNQWTDATHPTDAAGQAAHQAPQSGPSPQPAGPPPGSTGPWNQPPAQQQPQGPWNQPPAQQQPQGPWNQPSAQPQGPGAPEAGQPRWDAGTTMRLPAGEYGLPAGTSPRKSSPWPWILGSGGAVIVLIGIVVAAMFLVSPGRRPVASEPSPAPTVTSQEPTSEPTPEPSPSPSQEDPDRATELPQPQDGRLKDPVTGLSYEFPGSPWEVPDSVGGGPLGFTWSSAAVATSQENYDGQGNNWLGNIFAGELPDKFGYDGVQSMQATAATLLHATEETFYSPSHQRKIVQNKALKIDGKDAWLLMFDLDFSKESEANGWKWKKERGAFVIVDRGAGARPGLVYVSAPDNLDVSLANRVVDSLKLS</sequence>
<evidence type="ECO:0000259" key="3">
    <source>
        <dbReference type="Pfam" id="PF10708"/>
    </source>
</evidence>
<accession>A0ABT9RAM9</accession>
<feature type="region of interest" description="Disordered" evidence="1">
    <location>
        <begin position="1"/>
        <end position="133"/>
    </location>
</feature>
<comment type="caution">
    <text evidence="4">The sequence shown here is derived from an EMBL/GenBank/DDBJ whole genome shotgun (WGS) entry which is preliminary data.</text>
</comment>
<evidence type="ECO:0000256" key="2">
    <source>
        <dbReference type="SAM" id="Phobius"/>
    </source>
</evidence>
<feature type="compositionally biased region" description="Pro residues" evidence="1">
    <location>
        <begin position="48"/>
        <end position="60"/>
    </location>
</feature>
<dbReference type="InterPro" id="IPR018929">
    <property type="entry name" value="DUF2510"/>
</dbReference>
<feature type="compositionally biased region" description="Low complexity" evidence="1">
    <location>
        <begin position="176"/>
        <end position="185"/>
    </location>
</feature>
<gene>
    <name evidence="4" type="ORF">J2S55_005100</name>
</gene>
<evidence type="ECO:0000313" key="4">
    <source>
        <dbReference type="EMBL" id="MDP9865834.1"/>
    </source>
</evidence>
<reference evidence="4 5" key="1">
    <citation type="submission" date="2023-07" db="EMBL/GenBank/DDBJ databases">
        <title>Sequencing the genomes of 1000 actinobacteria strains.</title>
        <authorList>
            <person name="Klenk H.-P."/>
        </authorList>
    </citation>
    <scope>NUCLEOTIDE SEQUENCE [LARGE SCALE GENOMIC DNA]</scope>
    <source>
        <strain evidence="4 5">DSM 44109</strain>
    </source>
</reference>
<proteinExistence type="predicted"/>
<dbReference type="RefSeq" id="WP_306865682.1">
    <property type="nucleotide sequence ID" value="NZ_JAUSRB010000002.1"/>
</dbReference>
<dbReference type="Proteomes" id="UP001230426">
    <property type="component" value="Unassembled WGS sequence"/>
</dbReference>
<evidence type="ECO:0000313" key="5">
    <source>
        <dbReference type="Proteomes" id="UP001230426"/>
    </source>
</evidence>
<evidence type="ECO:0000256" key="1">
    <source>
        <dbReference type="SAM" id="MobiDB-lite"/>
    </source>
</evidence>
<keyword evidence="2" id="KW-0812">Transmembrane</keyword>
<name>A0ABT9RAM9_9ACTN</name>
<feature type="domain" description="DUF2510" evidence="3">
    <location>
        <begin position="8"/>
        <end position="38"/>
    </location>
</feature>
<feature type="compositionally biased region" description="Low complexity" evidence="1">
    <location>
        <begin position="61"/>
        <end position="108"/>
    </location>
</feature>
<dbReference type="Pfam" id="PF10708">
    <property type="entry name" value="DUF2510"/>
    <property type="match status" value="1"/>
</dbReference>
<keyword evidence="5" id="KW-1185">Reference proteome</keyword>
<organism evidence="4 5">
    <name type="scientific">Streptosporangium brasiliense</name>
    <dbReference type="NCBI Taxonomy" id="47480"/>
    <lineage>
        <taxon>Bacteria</taxon>
        <taxon>Bacillati</taxon>
        <taxon>Actinomycetota</taxon>
        <taxon>Actinomycetes</taxon>
        <taxon>Streptosporangiales</taxon>
        <taxon>Streptosporangiaceae</taxon>
        <taxon>Streptosporangium</taxon>
    </lineage>
</organism>
<keyword evidence="2" id="KW-0472">Membrane</keyword>